<sequence>MLEHLNELPYNAYGSYGHKDKKALLPWKEVAYNVLNFDHDDHCILDNHLDLDDGNQQEFGIGDRDDELKITQDVPDPVDIESNIILDVVADVKV</sequence>
<protein>
    <submittedName>
        <fullName evidence="1">Uncharacterized protein</fullName>
    </submittedName>
</protein>
<dbReference type="AlphaFoldDB" id="A0A9D3ZPW8"/>
<dbReference type="EMBL" id="JAIQCV010000010">
    <property type="protein sequence ID" value="KAH1057096.1"/>
    <property type="molecule type" value="Genomic_DNA"/>
</dbReference>
<evidence type="ECO:0000313" key="2">
    <source>
        <dbReference type="Proteomes" id="UP000828251"/>
    </source>
</evidence>
<reference evidence="1 2" key="1">
    <citation type="journal article" date="2021" name="Plant Biotechnol. J.">
        <title>Multi-omics assisted identification of the key and species-specific regulatory components of drought-tolerant mechanisms in Gossypium stocksii.</title>
        <authorList>
            <person name="Yu D."/>
            <person name="Ke L."/>
            <person name="Zhang D."/>
            <person name="Wu Y."/>
            <person name="Sun Y."/>
            <person name="Mei J."/>
            <person name="Sun J."/>
            <person name="Sun Y."/>
        </authorList>
    </citation>
    <scope>NUCLEOTIDE SEQUENCE [LARGE SCALE GENOMIC DNA]</scope>
    <source>
        <strain evidence="2">cv. E1</strain>
        <tissue evidence="1">Leaf</tissue>
    </source>
</reference>
<organism evidence="1 2">
    <name type="scientific">Gossypium stocksii</name>
    <dbReference type="NCBI Taxonomy" id="47602"/>
    <lineage>
        <taxon>Eukaryota</taxon>
        <taxon>Viridiplantae</taxon>
        <taxon>Streptophyta</taxon>
        <taxon>Embryophyta</taxon>
        <taxon>Tracheophyta</taxon>
        <taxon>Spermatophyta</taxon>
        <taxon>Magnoliopsida</taxon>
        <taxon>eudicotyledons</taxon>
        <taxon>Gunneridae</taxon>
        <taxon>Pentapetalae</taxon>
        <taxon>rosids</taxon>
        <taxon>malvids</taxon>
        <taxon>Malvales</taxon>
        <taxon>Malvaceae</taxon>
        <taxon>Malvoideae</taxon>
        <taxon>Gossypium</taxon>
    </lineage>
</organism>
<keyword evidence="2" id="KW-1185">Reference proteome</keyword>
<comment type="caution">
    <text evidence="1">The sequence shown here is derived from an EMBL/GenBank/DDBJ whole genome shotgun (WGS) entry which is preliminary data.</text>
</comment>
<gene>
    <name evidence="1" type="ORF">J1N35_035161</name>
</gene>
<evidence type="ECO:0000313" key="1">
    <source>
        <dbReference type="EMBL" id="KAH1057096.1"/>
    </source>
</evidence>
<name>A0A9D3ZPW8_9ROSI</name>
<proteinExistence type="predicted"/>
<accession>A0A9D3ZPW8</accession>
<dbReference type="Proteomes" id="UP000828251">
    <property type="component" value="Unassembled WGS sequence"/>
</dbReference>